<protein>
    <submittedName>
        <fullName evidence="1">Uncharacterized protein</fullName>
    </submittedName>
</protein>
<organism evidence="1">
    <name type="scientific">marine sediment metagenome</name>
    <dbReference type="NCBI Taxonomy" id="412755"/>
    <lineage>
        <taxon>unclassified sequences</taxon>
        <taxon>metagenomes</taxon>
        <taxon>ecological metagenomes</taxon>
    </lineage>
</organism>
<dbReference type="AlphaFoldDB" id="X1KK79"/>
<comment type="caution">
    <text evidence="1">The sequence shown here is derived from an EMBL/GenBank/DDBJ whole genome shotgun (WGS) entry which is preliminary data.</text>
</comment>
<proteinExistence type="predicted"/>
<feature type="non-terminal residue" evidence="1">
    <location>
        <position position="105"/>
    </location>
</feature>
<accession>X1KK79</accession>
<dbReference type="EMBL" id="BARV01012746">
    <property type="protein sequence ID" value="GAI07452.1"/>
    <property type="molecule type" value="Genomic_DNA"/>
</dbReference>
<sequence>MKEFEGLINLGRSFGTTRAQRGPVIQLEGDTAYIMNTHHSIIYELTFNGKIGTGTFYASEAPINSEKIERRENKVLFEWKERNRTKRIFVPDKSPFITDAKKSLE</sequence>
<evidence type="ECO:0000313" key="1">
    <source>
        <dbReference type="EMBL" id="GAI07452.1"/>
    </source>
</evidence>
<name>X1KK79_9ZZZZ</name>
<reference evidence="1" key="1">
    <citation type="journal article" date="2014" name="Front. Microbiol.">
        <title>High frequency of phylogenetically diverse reductive dehalogenase-homologous genes in deep subseafloor sedimentary metagenomes.</title>
        <authorList>
            <person name="Kawai M."/>
            <person name="Futagami T."/>
            <person name="Toyoda A."/>
            <person name="Takaki Y."/>
            <person name="Nishi S."/>
            <person name="Hori S."/>
            <person name="Arai W."/>
            <person name="Tsubouchi T."/>
            <person name="Morono Y."/>
            <person name="Uchiyama I."/>
            <person name="Ito T."/>
            <person name="Fujiyama A."/>
            <person name="Inagaki F."/>
            <person name="Takami H."/>
        </authorList>
    </citation>
    <scope>NUCLEOTIDE SEQUENCE</scope>
    <source>
        <strain evidence="1">Expedition CK06-06</strain>
    </source>
</reference>
<gene>
    <name evidence="1" type="ORF">S06H3_23448</name>
</gene>